<feature type="non-terminal residue" evidence="1">
    <location>
        <position position="1"/>
    </location>
</feature>
<dbReference type="Proteomes" id="UP001174936">
    <property type="component" value="Unassembled WGS sequence"/>
</dbReference>
<dbReference type="EMBL" id="JAULSV010000001">
    <property type="protein sequence ID" value="KAK0655849.1"/>
    <property type="molecule type" value="Genomic_DNA"/>
</dbReference>
<proteinExistence type="predicted"/>
<evidence type="ECO:0000313" key="1">
    <source>
        <dbReference type="EMBL" id="KAK0655849.1"/>
    </source>
</evidence>
<accession>A0AA40D0I2</accession>
<comment type="caution">
    <text evidence="1">The sequence shown here is derived from an EMBL/GenBank/DDBJ whole genome shotgun (WGS) entry which is preliminary data.</text>
</comment>
<organism evidence="1 2">
    <name type="scientific">Cercophora newfieldiana</name>
    <dbReference type="NCBI Taxonomy" id="92897"/>
    <lineage>
        <taxon>Eukaryota</taxon>
        <taxon>Fungi</taxon>
        <taxon>Dikarya</taxon>
        <taxon>Ascomycota</taxon>
        <taxon>Pezizomycotina</taxon>
        <taxon>Sordariomycetes</taxon>
        <taxon>Sordariomycetidae</taxon>
        <taxon>Sordariales</taxon>
        <taxon>Lasiosphaeriaceae</taxon>
        <taxon>Cercophora</taxon>
    </lineage>
</organism>
<reference evidence="1" key="1">
    <citation type="submission" date="2023-06" db="EMBL/GenBank/DDBJ databases">
        <title>Genome-scale phylogeny and comparative genomics of the fungal order Sordariales.</title>
        <authorList>
            <consortium name="Lawrence Berkeley National Laboratory"/>
            <person name="Hensen N."/>
            <person name="Bonometti L."/>
            <person name="Westerberg I."/>
            <person name="Brannstrom I.O."/>
            <person name="Guillou S."/>
            <person name="Cros-Aarteil S."/>
            <person name="Calhoun S."/>
            <person name="Haridas S."/>
            <person name="Kuo A."/>
            <person name="Mondo S."/>
            <person name="Pangilinan J."/>
            <person name="Riley R."/>
            <person name="Labutti K."/>
            <person name="Andreopoulos B."/>
            <person name="Lipzen A."/>
            <person name="Chen C."/>
            <person name="Yanf M."/>
            <person name="Daum C."/>
            <person name="Ng V."/>
            <person name="Clum A."/>
            <person name="Steindorff A."/>
            <person name="Ohm R."/>
            <person name="Martin F."/>
            <person name="Silar P."/>
            <person name="Natvig D."/>
            <person name="Lalanne C."/>
            <person name="Gautier V."/>
            <person name="Ament-Velasquez S.L."/>
            <person name="Kruys A."/>
            <person name="Hutchinson M.I."/>
            <person name="Powell A.J."/>
            <person name="Barry K."/>
            <person name="Miller A.N."/>
            <person name="Grigoriev I.V."/>
            <person name="Debuchy R."/>
            <person name="Gladieux P."/>
            <person name="Thoren M.H."/>
            <person name="Johannesson H."/>
        </authorList>
    </citation>
    <scope>NUCLEOTIDE SEQUENCE</scope>
    <source>
        <strain evidence="1">SMH2532-1</strain>
    </source>
</reference>
<sequence length="551" mass="61604">MTAARAKPGDGNTGLLSQLQAAFCEVPVLIHSPPDINRNTEIMGVCGLSEHLSGTNKYAWIAVDFLRWKTLLYGNWFSSLDMEKFHQDVGFGDNSPDSSHAIFGKNKDHIASIPANNEGFIASFLKHLAARAKAANERNTTLLLVVFAPVTPENDIVVDFDCRPEISASNPKKNFKFLTVDRIREAIRDAVGHDELPVILMTESPLTGGWVCHPSLFGTSRSHPDDSLQLIARSCGGVFADEFVNSFTKRSTPLLTDEQRSAIPYDDMTPIGATLRQTKILHGFQRAIHESLEFRLSPLGKRHSMIFTDPRTDTWSIFGPREGYPLVDFWGTRLAPDDVKIDGLDRFDFLGEAFGGSRESQVFHLKYLVSVEISTCPGDWTRGMTGITASMLLEFLNNPKPDVEAVKRVFDTLEFRGSSITLAQILLKALGLPIPEEKCRYWTDKVGDDMISYTKLQAGFANVHNLLAKPAILPGENRHTYKHVRFYRPSRWISAALALIFADRPDKEIHAFITNNIAPLIEVIRQKQQELLLEDQALIAKGKEWISSLNL</sequence>
<evidence type="ECO:0000313" key="2">
    <source>
        <dbReference type="Proteomes" id="UP001174936"/>
    </source>
</evidence>
<name>A0AA40D0I2_9PEZI</name>
<gene>
    <name evidence="1" type="ORF">B0T16DRAFT_316306</name>
</gene>
<keyword evidence="2" id="KW-1185">Reference proteome</keyword>
<protein>
    <submittedName>
        <fullName evidence="1">Uncharacterized protein</fullName>
    </submittedName>
</protein>
<dbReference type="AlphaFoldDB" id="A0AA40D0I2"/>